<dbReference type="Pfam" id="PF07859">
    <property type="entry name" value="Abhydrolase_3"/>
    <property type="match status" value="1"/>
</dbReference>
<evidence type="ECO:0000313" key="3">
    <source>
        <dbReference type="Proteomes" id="UP000552757"/>
    </source>
</evidence>
<organism evidence="2 3">
    <name type="scientific">Sphingobium fontiphilum</name>
    <dbReference type="NCBI Taxonomy" id="944425"/>
    <lineage>
        <taxon>Bacteria</taxon>
        <taxon>Pseudomonadati</taxon>
        <taxon>Pseudomonadota</taxon>
        <taxon>Alphaproteobacteria</taxon>
        <taxon>Sphingomonadales</taxon>
        <taxon>Sphingomonadaceae</taxon>
        <taxon>Sphingobium</taxon>
    </lineage>
</organism>
<evidence type="ECO:0000259" key="1">
    <source>
        <dbReference type="Pfam" id="PF07859"/>
    </source>
</evidence>
<dbReference type="InterPro" id="IPR013094">
    <property type="entry name" value="AB_hydrolase_3"/>
</dbReference>
<dbReference type="GO" id="GO:0004806">
    <property type="term" value="F:triacylglycerol lipase activity"/>
    <property type="evidence" value="ECO:0007669"/>
    <property type="project" value="TreeGrafter"/>
</dbReference>
<dbReference type="Gene3D" id="3.40.50.1820">
    <property type="entry name" value="alpha/beta hydrolase"/>
    <property type="match status" value="1"/>
</dbReference>
<dbReference type="GO" id="GO:0019433">
    <property type="term" value="P:triglyceride catabolic process"/>
    <property type="evidence" value="ECO:0007669"/>
    <property type="project" value="TreeGrafter"/>
</dbReference>
<dbReference type="InterPro" id="IPR029058">
    <property type="entry name" value="AB_hydrolase_fold"/>
</dbReference>
<dbReference type="AlphaFoldDB" id="A0A7W6DLB9"/>
<reference evidence="2 3" key="1">
    <citation type="submission" date="2020-08" db="EMBL/GenBank/DDBJ databases">
        <title>Genomic Encyclopedia of Type Strains, Phase IV (KMG-IV): sequencing the most valuable type-strain genomes for metagenomic binning, comparative biology and taxonomic classification.</title>
        <authorList>
            <person name="Goeker M."/>
        </authorList>
    </citation>
    <scope>NUCLEOTIDE SEQUENCE [LARGE SCALE GENOMIC DNA]</scope>
    <source>
        <strain evidence="2 3">DSM 29348</strain>
    </source>
</reference>
<feature type="domain" description="Alpha/beta hydrolase fold-3" evidence="1">
    <location>
        <begin position="82"/>
        <end position="290"/>
    </location>
</feature>
<dbReference type="PANTHER" id="PTHR23025:SF3">
    <property type="entry name" value="HORMONE-SENSITIVE LIPASE"/>
    <property type="match status" value="1"/>
</dbReference>
<sequence>MTTRHLVDPELLALVDAMPPMVLSDESLPVIRAALPAMVKAAPLPDIPVAISDVQVPADGGARTVRCMMLRPAALAANAPAILHMHGGGNVVGMPEMNTGQLMQWADALGCLILSVDYRLAPETRFPGAIEDCYAALGWIHAHAGALGVDRARIAVSGESAGGALAAGLALLARDRGEYAICFQHLEQPRLDDRTSTEAAPNPFTGEFVWTRESSRYCWIAQLGKEPGGADTSPYAAPARASDLAGLPRTFISVGALDLFVDECLDYAGRLIRAGVPTELHVYPGCMHGFGMARDSGPARRAQADNIAALRMAFALPAVP</sequence>
<dbReference type="GO" id="GO:0005829">
    <property type="term" value="C:cytosol"/>
    <property type="evidence" value="ECO:0007669"/>
    <property type="project" value="TreeGrafter"/>
</dbReference>
<accession>A0A7W6DLB9</accession>
<name>A0A7W6DLB9_9SPHN</name>
<protein>
    <submittedName>
        <fullName evidence="2">Acetyl esterase/lipase</fullName>
    </submittedName>
</protein>
<comment type="caution">
    <text evidence="2">The sequence shown here is derived from an EMBL/GenBank/DDBJ whole genome shotgun (WGS) entry which is preliminary data.</text>
</comment>
<dbReference type="RefSeq" id="WP_183955802.1">
    <property type="nucleotide sequence ID" value="NZ_JACIEB010000005.1"/>
</dbReference>
<evidence type="ECO:0000313" key="2">
    <source>
        <dbReference type="EMBL" id="MBB3982740.1"/>
    </source>
</evidence>
<gene>
    <name evidence="2" type="ORF">GGR44_002406</name>
</gene>
<keyword evidence="3" id="KW-1185">Reference proteome</keyword>
<proteinExistence type="predicted"/>
<dbReference type="PANTHER" id="PTHR23025">
    <property type="entry name" value="TRIACYLGLYCEROL LIPASE"/>
    <property type="match status" value="1"/>
</dbReference>
<dbReference type="EMBL" id="JACIEB010000005">
    <property type="protein sequence ID" value="MBB3982740.1"/>
    <property type="molecule type" value="Genomic_DNA"/>
</dbReference>
<dbReference type="GO" id="GO:0004771">
    <property type="term" value="F:sterol ester esterase activity"/>
    <property type="evidence" value="ECO:0007669"/>
    <property type="project" value="TreeGrafter"/>
</dbReference>
<dbReference type="SUPFAM" id="SSF53474">
    <property type="entry name" value="alpha/beta-Hydrolases"/>
    <property type="match status" value="1"/>
</dbReference>
<dbReference type="Proteomes" id="UP000552757">
    <property type="component" value="Unassembled WGS sequence"/>
</dbReference>